<proteinExistence type="inferred from homology"/>
<evidence type="ECO:0000256" key="4">
    <source>
        <dbReference type="ARBA" id="ARBA00022723"/>
    </source>
</evidence>
<evidence type="ECO:0000313" key="9">
    <source>
        <dbReference type="WBParaSite" id="maker-uti_cns_0001360-snap-gene-0.3-mRNA-1"/>
    </source>
</evidence>
<protein>
    <recommendedName>
        <fullName evidence="5">E3 ubiquitin-protein ligase</fullName>
        <ecNumber evidence="5">2.3.2.27</ecNumber>
    </recommendedName>
</protein>
<dbReference type="GO" id="GO:0007219">
    <property type="term" value="P:Notch signaling pathway"/>
    <property type="evidence" value="ECO:0007669"/>
    <property type="project" value="InterPro"/>
</dbReference>
<keyword evidence="5" id="KW-0963">Cytoplasm</keyword>
<dbReference type="Pfam" id="PF18102">
    <property type="entry name" value="DTC"/>
    <property type="match status" value="1"/>
</dbReference>
<dbReference type="InterPro" id="IPR039399">
    <property type="entry name" value="Deltex_C_sf"/>
</dbReference>
<comment type="pathway">
    <text evidence="2 5">Protein modification; protein ubiquitination.</text>
</comment>
<dbReference type="Gene3D" id="3.30.390.130">
    <property type="match status" value="1"/>
</dbReference>
<organism evidence="8 9">
    <name type="scientific">Macrostomum lignano</name>
    <dbReference type="NCBI Taxonomy" id="282301"/>
    <lineage>
        <taxon>Eukaryota</taxon>
        <taxon>Metazoa</taxon>
        <taxon>Spiralia</taxon>
        <taxon>Lophotrochozoa</taxon>
        <taxon>Platyhelminthes</taxon>
        <taxon>Rhabditophora</taxon>
        <taxon>Macrostomorpha</taxon>
        <taxon>Macrostomida</taxon>
        <taxon>Macrostomidae</taxon>
        <taxon>Macrostomum</taxon>
    </lineage>
</organism>
<comment type="subcellular location">
    <subcellularLocation>
        <location evidence="5">Cytoplasm</location>
    </subcellularLocation>
</comment>
<dbReference type="Gene3D" id="3.40.220.10">
    <property type="entry name" value="Leucine Aminopeptidase, subunit E, domain 1"/>
    <property type="match status" value="1"/>
</dbReference>
<feature type="region of interest" description="Disordered" evidence="6">
    <location>
        <begin position="522"/>
        <end position="552"/>
    </location>
</feature>
<dbReference type="GO" id="GO:0005737">
    <property type="term" value="C:cytoplasm"/>
    <property type="evidence" value="ECO:0007669"/>
    <property type="project" value="UniProtKB-SubCell"/>
</dbReference>
<dbReference type="GO" id="GO:0008270">
    <property type="term" value="F:zinc ion binding"/>
    <property type="evidence" value="ECO:0007669"/>
    <property type="project" value="UniProtKB-KW"/>
</dbReference>
<dbReference type="GO" id="GO:0016567">
    <property type="term" value="P:protein ubiquitination"/>
    <property type="evidence" value="ECO:0007669"/>
    <property type="project" value="UniProtKB-UniRule"/>
</dbReference>
<comment type="similarity">
    <text evidence="5">Belongs to the Deltex family.</text>
</comment>
<dbReference type="UniPathway" id="UPA00143"/>
<feature type="compositionally biased region" description="Pro residues" evidence="6">
    <location>
        <begin position="238"/>
        <end position="256"/>
    </location>
</feature>
<reference evidence="9" key="1">
    <citation type="submission" date="2016-11" db="UniProtKB">
        <authorList>
            <consortium name="WormBaseParasite"/>
        </authorList>
    </citation>
    <scope>IDENTIFICATION</scope>
</reference>
<dbReference type="InterPro" id="IPR039398">
    <property type="entry name" value="Deltex_fam"/>
</dbReference>
<dbReference type="EC" id="2.3.2.27" evidence="5"/>
<accession>A0A1I8GAK8</accession>
<evidence type="ECO:0000256" key="6">
    <source>
        <dbReference type="SAM" id="MobiDB-lite"/>
    </source>
</evidence>
<evidence type="ECO:0000256" key="2">
    <source>
        <dbReference type="ARBA" id="ARBA00004906"/>
    </source>
</evidence>
<evidence type="ECO:0000313" key="8">
    <source>
        <dbReference type="Proteomes" id="UP000095280"/>
    </source>
</evidence>
<keyword evidence="3 5" id="KW-0808">Transferase</keyword>
<keyword evidence="5" id="KW-0863">Zinc-finger</keyword>
<keyword evidence="8" id="KW-1185">Reference proteome</keyword>
<dbReference type="SUPFAM" id="SSF52949">
    <property type="entry name" value="Macro domain-like"/>
    <property type="match status" value="1"/>
</dbReference>
<feature type="region of interest" description="Disordered" evidence="6">
    <location>
        <begin position="220"/>
        <end position="267"/>
    </location>
</feature>
<keyword evidence="4 5" id="KW-0479">Metal-binding</keyword>
<feature type="compositionally biased region" description="Low complexity" evidence="6">
    <location>
        <begin position="540"/>
        <end position="552"/>
    </location>
</feature>
<dbReference type="GO" id="GO:0061630">
    <property type="term" value="F:ubiquitin protein ligase activity"/>
    <property type="evidence" value="ECO:0007669"/>
    <property type="project" value="UniProtKB-UniRule"/>
</dbReference>
<comment type="catalytic activity">
    <reaction evidence="1 5">
        <text>S-ubiquitinyl-[E2 ubiquitin-conjugating enzyme]-L-cysteine + [acceptor protein]-L-lysine = [E2 ubiquitin-conjugating enzyme]-L-cysteine + N(6)-ubiquitinyl-[acceptor protein]-L-lysine.</text>
        <dbReference type="EC" id="2.3.2.27"/>
    </reaction>
</comment>
<dbReference type="Proteomes" id="UP000095280">
    <property type="component" value="Unplaced"/>
</dbReference>
<keyword evidence="5" id="KW-0862">Zinc</keyword>
<feature type="compositionally biased region" description="Low complexity" evidence="6">
    <location>
        <begin position="220"/>
        <end position="237"/>
    </location>
</feature>
<name>A0A1I8GAK8_9PLAT</name>
<dbReference type="PANTHER" id="PTHR12622">
    <property type="entry name" value="DELTEX-RELATED"/>
    <property type="match status" value="1"/>
</dbReference>
<evidence type="ECO:0000259" key="7">
    <source>
        <dbReference type="Pfam" id="PF18102"/>
    </source>
</evidence>
<evidence type="ECO:0000256" key="1">
    <source>
        <dbReference type="ARBA" id="ARBA00000900"/>
    </source>
</evidence>
<dbReference type="WBParaSite" id="maker-uti_cns_0001360-snap-gene-0.3-mRNA-1">
    <property type="protein sequence ID" value="maker-uti_cns_0001360-snap-gene-0.3-mRNA-1"/>
    <property type="gene ID" value="maker-uti_cns_0001360-snap-gene-0.3"/>
</dbReference>
<evidence type="ECO:0000256" key="5">
    <source>
        <dbReference type="RuleBase" id="RU367105"/>
    </source>
</evidence>
<dbReference type="AlphaFoldDB" id="A0A1I8GAK8"/>
<dbReference type="InterPro" id="IPR043472">
    <property type="entry name" value="Macro_dom-like"/>
</dbReference>
<feature type="region of interest" description="Disordered" evidence="6">
    <location>
        <begin position="182"/>
        <end position="201"/>
    </location>
</feature>
<evidence type="ECO:0000256" key="3">
    <source>
        <dbReference type="ARBA" id="ARBA00022679"/>
    </source>
</evidence>
<sequence>MFSFVVEFSECSLTKSNETHWLALHAFFQYSFPESFICVIRPYKNLESQAKVFMRTKDTNLESLLATTSQFIINGHLTTIIDSYDQTTSATARACILQQPSEMLNFEAIAKDLKTFFGATAYYLNPSGPPSPGLAKLPTVSIVACNDEVLEAALEWLSNYQQQQQNQPVASAASSGIAFQTVASSPPQPAGSAAASAAPVSAPAPAAVRRNRRPLFPEALQAAAAASPASPAQLESQQPPPPQPQPQPQLPAPQPPSLAAVHHQHQIKDDSADFQLGPSCQLRVDLSDLTSLPANQRADLVIVPSNLKLSLEFGLAKAVASRSQEIAADCRHHVTSLSSGAMPFGDTYLCHRGSRGFRKILFIALPNDRRMERQLGSGDSFRRAMDGCLEQLMSRLARLAVSEGVNRVAMPTLGNNLPLWGGGSHEWAEALATAVVRLVESGALGGASLRLHVCCVARDSLQALIGAVARRLPSEEAPPPANPGAGNSAASWVAEAPLSLASAPPPPDSEVDTDTDEAAVVASEAAESMEVEPDNQQQFESAPATAPATADPAEASGTCAICSEDFSADRPAKPFHCDSAGTQLCSECVDRLNSSELPTDGKCVLCFQRFRPAVGNQPPNGTMLERVDQRKLPGYDRSNGTIVIKYSFPSGTVDGVQYKGISREAYFPNNEEGRGIVQRLRAAFNGRIVFQVGQSATTGNNMAITWNTLHHKTKINGGPPNHGYPDSGYLSRISDELSALGY</sequence>
<feature type="domain" description="Deltex C-terminal" evidence="7">
    <location>
        <begin position="615"/>
        <end position="741"/>
    </location>
</feature>
<dbReference type="InterPro" id="IPR039396">
    <property type="entry name" value="Deltex_C"/>
</dbReference>